<proteinExistence type="predicted"/>
<keyword evidence="3" id="KW-0675">Receptor</keyword>
<dbReference type="Gene3D" id="2.40.160.10">
    <property type="entry name" value="Porin"/>
    <property type="match status" value="1"/>
</dbReference>
<reference evidence="3 4" key="1">
    <citation type="journal article" date="2018" name="Int. J. Syst. Evol. Microbiol.">
        <title>Uliginosibacterium sediminicola sp. nov., isolated from freshwater sediment.</title>
        <authorList>
            <person name="Hwang W.M."/>
            <person name="Kim S.M."/>
            <person name="Kang K."/>
            <person name="Ahn T.Y."/>
        </authorList>
    </citation>
    <scope>NUCLEOTIDE SEQUENCE [LARGE SCALE GENOMIC DNA]</scope>
    <source>
        <strain evidence="3 4">M1-21</strain>
    </source>
</reference>
<organism evidence="3 4">
    <name type="scientific">Uliginosibacterium sediminicola</name>
    <dbReference type="NCBI Taxonomy" id="2024550"/>
    <lineage>
        <taxon>Bacteria</taxon>
        <taxon>Pseudomonadati</taxon>
        <taxon>Pseudomonadota</taxon>
        <taxon>Betaproteobacteria</taxon>
        <taxon>Rhodocyclales</taxon>
        <taxon>Zoogloeaceae</taxon>
        <taxon>Uliginosibacterium</taxon>
    </lineage>
</organism>
<evidence type="ECO:0000256" key="1">
    <source>
        <dbReference type="SAM" id="Coils"/>
    </source>
</evidence>
<dbReference type="RefSeq" id="WP_345917654.1">
    <property type="nucleotide sequence ID" value="NZ_JBDIVE010000001.1"/>
</dbReference>
<accession>A0ABU9YT39</accession>
<dbReference type="Proteomes" id="UP001410394">
    <property type="component" value="Unassembled WGS sequence"/>
</dbReference>
<name>A0ABU9YT39_9RHOO</name>
<evidence type="ECO:0000313" key="3">
    <source>
        <dbReference type="EMBL" id="MEN3066884.1"/>
    </source>
</evidence>
<keyword evidence="4" id="KW-1185">Reference proteome</keyword>
<protein>
    <submittedName>
        <fullName evidence="3">TonB-dependent receptor</fullName>
    </submittedName>
</protein>
<feature type="signal peptide" evidence="2">
    <location>
        <begin position="1"/>
        <end position="23"/>
    </location>
</feature>
<evidence type="ECO:0000313" key="4">
    <source>
        <dbReference type="Proteomes" id="UP001410394"/>
    </source>
</evidence>
<feature type="chain" id="PRO_5046631593" evidence="2">
    <location>
        <begin position="24"/>
        <end position="465"/>
    </location>
</feature>
<feature type="coiled-coil region" evidence="1">
    <location>
        <begin position="21"/>
        <end position="73"/>
    </location>
</feature>
<sequence length="465" mass="49897">MFKYHPLAAALLAAAILPAPAMAADSDLQQLRTEIEQLRAGYAAQMNALEARLKKAEEATAAAQASAAQARETAQQAAAAPAAAPQAATPAASAGAFNPGVSLILSGQYGNLSKDPQKYRIANFAKGGEAGPVSRGFGLSESELGLSANIDHLFYGQANFSISPDNEVAAEEAFVQTTALPAGFTIKSGRFFSGIGYLNEQHSHTWDFVDAPLAYQAFLGNQFSQDGVQLRWLAPTSTYLELGSELGKGNRFPGTDSSRNGAGARAVFAHVGGDVGLSNSWRAGVSWLRMQPQNRSADDIDLNGASVSNSFTGSSRLLVGDFIWKWAPNGNGERTNLKLQGEYFRRHESGSLIYDTAATASAGDYRSAQSGWYVQSVYQFMPAWRVGARYDRLDSGRVDYGSNSASLGATSFSPNKRSLMIDWSPSEFSRLRLQFARDKSVDEVADRQIVLQYQMSLGAHGAHSY</sequence>
<comment type="caution">
    <text evidence="3">The sequence shown here is derived from an EMBL/GenBank/DDBJ whole genome shotgun (WGS) entry which is preliminary data.</text>
</comment>
<keyword evidence="1" id="KW-0175">Coiled coil</keyword>
<dbReference type="EMBL" id="JBDIVE010000001">
    <property type="protein sequence ID" value="MEN3066884.1"/>
    <property type="molecule type" value="Genomic_DNA"/>
</dbReference>
<keyword evidence="2" id="KW-0732">Signal</keyword>
<dbReference type="InterPro" id="IPR023614">
    <property type="entry name" value="Porin_dom_sf"/>
</dbReference>
<dbReference type="SUPFAM" id="SSF56935">
    <property type="entry name" value="Porins"/>
    <property type="match status" value="1"/>
</dbReference>
<evidence type="ECO:0000256" key="2">
    <source>
        <dbReference type="SAM" id="SignalP"/>
    </source>
</evidence>
<gene>
    <name evidence="3" type="ORF">ABDB84_00250</name>
</gene>